<dbReference type="EMBL" id="FOEC01000006">
    <property type="protein sequence ID" value="SEO76934.1"/>
    <property type="molecule type" value="Genomic_DNA"/>
</dbReference>
<feature type="compositionally biased region" description="Low complexity" evidence="1">
    <location>
        <begin position="61"/>
        <end position="90"/>
    </location>
</feature>
<gene>
    <name evidence="3" type="ORF">SAMN02910314_01138</name>
</gene>
<accession>A0A172RYJ3</accession>
<dbReference type="RefSeq" id="WP_066662750.1">
    <property type="nucleotide sequence ID" value="NZ_CP011402.1"/>
</dbReference>
<dbReference type="KEGG" id="ddt:AAY81_06235"/>
<evidence type="ECO:0000313" key="4">
    <source>
        <dbReference type="Proteomes" id="UP000182975"/>
    </source>
</evidence>
<keyword evidence="2" id="KW-0812">Transmembrane</keyword>
<name>A0A172RYJ3_9ACTN</name>
<evidence type="ECO:0008006" key="5">
    <source>
        <dbReference type="Google" id="ProtNLM"/>
    </source>
</evidence>
<sequence>MAKHAKQPIKPEKHTGKRIGKGIAIALALLVAIAAAGSAIYFWALPNVARIQAAQQKSNDTQATEASSTAATSSASASSSTTESQAEATTPATYQVAAYDDIPIYCPIRTADLTAVIFHQASYAYALQMYTELPKADGETAYNEHYLRVNHAQNSGTWVDADTVHAWRTSASTNIDTSIDAGALAGTPVYAPVTGTVVLVTEYQLFEQLTDIEIHIQPEGHPELDVVVIHTTDPLVKAGDKVVAGTTQISSVRDISSISGVQLSEYTSEDDPGNHAHVQINDANYEGYRETKLQGAITVE</sequence>
<evidence type="ECO:0000313" key="3">
    <source>
        <dbReference type="EMBL" id="SEO76934.1"/>
    </source>
</evidence>
<evidence type="ECO:0000256" key="2">
    <source>
        <dbReference type="SAM" id="Phobius"/>
    </source>
</evidence>
<dbReference type="Gene3D" id="2.70.70.10">
    <property type="entry name" value="Glucose Permease (Domain IIA)"/>
    <property type="match status" value="1"/>
</dbReference>
<organism evidence="3 4">
    <name type="scientific">Denitrobacterium detoxificans</name>
    <dbReference type="NCBI Taxonomy" id="79604"/>
    <lineage>
        <taxon>Bacteria</taxon>
        <taxon>Bacillati</taxon>
        <taxon>Actinomycetota</taxon>
        <taxon>Coriobacteriia</taxon>
        <taxon>Eggerthellales</taxon>
        <taxon>Eggerthellaceae</taxon>
        <taxon>Denitrobacterium</taxon>
    </lineage>
</organism>
<dbReference type="AlphaFoldDB" id="A0A172RYJ3"/>
<dbReference type="Proteomes" id="UP000182975">
    <property type="component" value="Unassembled WGS sequence"/>
</dbReference>
<protein>
    <recommendedName>
        <fullName evidence="5">Peptidase family M23</fullName>
    </recommendedName>
</protein>
<dbReference type="InterPro" id="IPR011055">
    <property type="entry name" value="Dup_hybrid_motif"/>
</dbReference>
<keyword evidence="2" id="KW-1133">Transmembrane helix</keyword>
<proteinExistence type="predicted"/>
<keyword evidence="2" id="KW-0472">Membrane</keyword>
<keyword evidence="4" id="KW-1185">Reference proteome</keyword>
<dbReference type="OrthoDB" id="5243093at2"/>
<evidence type="ECO:0000256" key="1">
    <source>
        <dbReference type="SAM" id="MobiDB-lite"/>
    </source>
</evidence>
<feature type="region of interest" description="Disordered" evidence="1">
    <location>
        <begin position="60"/>
        <end position="90"/>
    </location>
</feature>
<feature type="transmembrane region" description="Helical" evidence="2">
    <location>
        <begin position="21"/>
        <end position="44"/>
    </location>
</feature>
<reference evidence="4" key="1">
    <citation type="submission" date="2016-10" db="EMBL/GenBank/DDBJ databases">
        <authorList>
            <person name="Varghese N."/>
        </authorList>
    </citation>
    <scope>NUCLEOTIDE SEQUENCE [LARGE SCALE GENOMIC DNA]</scope>
    <source>
        <strain evidence="4">DSM 21843</strain>
    </source>
</reference>